<dbReference type="EMBL" id="CH916459">
    <property type="protein sequence ID" value="EDV92487.1"/>
    <property type="molecule type" value="Genomic_DNA"/>
</dbReference>
<dbReference type="GO" id="GO:0005634">
    <property type="term" value="C:nucleus"/>
    <property type="evidence" value="ECO:0007669"/>
    <property type="project" value="UniProtKB-SubCell"/>
</dbReference>
<protein>
    <submittedName>
        <fullName evidence="2">GH11780</fullName>
    </submittedName>
</protein>
<gene>
    <name evidence="2" type="primary">Dgri\GH11780</name>
    <name evidence="2" type="ORF">Dgri_GH11780</name>
</gene>
<dbReference type="AlphaFoldDB" id="B4K0J0"/>
<keyword evidence="3" id="KW-1185">Reference proteome</keyword>
<dbReference type="PANTHER" id="PTHR45915">
    <property type="entry name" value="TRANSCRIPTION INTERMEDIARY FACTOR"/>
    <property type="match status" value="1"/>
</dbReference>
<organism evidence="3">
    <name type="scientific">Drosophila grimshawi</name>
    <name type="common">Hawaiian fruit fly</name>
    <name type="synonym">Idiomyia grimshawi</name>
    <dbReference type="NCBI Taxonomy" id="7222"/>
    <lineage>
        <taxon>Eukaryota</taxon>
        <taxon>Metazoa</taxon>
        <taxon>Ecdysozoa</taxon>
        <taxon>Arthropoda</taxon>
        <taxon>Hexapoda</taxon>
        <taxon>Insecta</taxon>
        <taxon>Pterygota</taxon>
        <taxon>Neoptera</taxon>
        <taxon>Endopterygota</taxon>
        <taxon>Diptera</taxon>
        <taxon>Brachycera</taxon>
        <taxon>Muscomorpha</taxon>
        <taxon>Ephydroidea</taxon>
        <taxon>Drosophilidae</taxon>
        <taxon>Drosophila</taxon>
        <taxon>Hawaiian Drosophila</taxon>
    </lineage>
</organism>
<reference evidence="2 3" key="1">
    <citation type="journal article" date="2007" name="Nature">
        <title>Evolution of genes and genomes on the Drosophila phylogeny.</title>
        <authorList>
            <consortium name="Drosophila 12 Genomes Consortium"/>
            <person name="Clark A.G."/>
            <person name="Eisen M.B."/>
            <person name="Smith D.R."/>
            <person name="Bergman C.M."/>
            <person name="Oliver B."/>
            <person name="Markow T.A."/>
            <person name="Kaufman T.C."/>
            <person name="Kellis M."/>
            <person name="Gelbart W."/>
            <person name="Iyer V.N."/>
            <person name="Pollard D.A."/>
            <person name="Sackton T.B."/>
            <person name="Larracuente A.M."/>
            <person name="Singh N.D."/>
            <person name="Abad J.P."/>
            <person name="Abt D.N."/>
            <person name="Adryan B."/>
            <person name="Aguade M."/>
            <person name="Akashi H."/>
            <person name="Anderson W.W."/>
            <person name="Aquadro C.F."/>
            <person name="Ardell D.H."/>
            <person name="Arguello R."/>
            <person name="Artieri C.G."/>
            <person name="Barbash D.A."/>
            <person name="Barker D."/>
            <person name="Barsanti P."/>
            <person name="Batterham P."/>
            <person name="Batzoglou S."/>
            <person name="Begun D."/>
            <person name="Bhutkar A."/>
            <person name="Blanco E."/>
            <person name="Bosak S.A."/>
            <person name="Bradley R.K."/>
            <person name="Brand A.D."/>
            <person name="Brent M.R."/>
            <person name="Brooks A.N."/>
            <person name="Brown R.H."/>
            <person name="Butlin R.K."/>
            <person name="Caggese C."/>
            <person name="Calvi B.R."/>
            <person name="Bernardo de Carvalho A."/>
            <person name="Caspi A."/>
            <person name="Castrezana S."/>
            <person name="Celniker S.E."/>
            <person name="Chang J.L."/>
            <person name="Chapple C."/>
            <person name="Chatterji S."/>
            <person name="Chinwalla A."/>
            <person name="Civetta A."/>
            <person name="Clifton S.W."/>
            <person name="Comeron J.M."/>
            <person name="Costello J.C."/>
            <person name="Coyne J.A."/>
            <person name="Daub J."/>
            <person name="David R.G."/>
            <person name="Delcher A.L."/>
            <person name="Delehaunty K."/>
            <person name="Do C.B."/>
            <person name="Ebling H."/>
            <person name="Edwards K."/>
            <person name="Eickbush T."/>
            <person name="Evans J.D."/>
            <person name="Filipski A."/>
            <person name="Findeiss S."/>
            <person name="Freyhult E."/>
            <person name="Fulton L."/>
            <person name="Fulton R."/>
            <person name="Garcia A.C."/>
            <person name="Gardiner A."/>
            <person name="Garfield D.A."/>
            <person name="Garvin B.E."/>
            <person name="Gibson G."/>
            <person name="Gilbert D."/>
            <person name="Gnerre S."/>
            <person name="Godfrey J."/>
            <person name="Good R."/>
            <person name="Gotea V."/>
            <person name="Gravely B."/>
            <person name="Greenberg A.J."/>
            <person name="Griffiths-Jones S."/>
            <person name="Gross S."/>
            <person name="Guigo R."/>
            <person name="Gustafson E.A."/>
            <person name="Haerty W."/>
            <person name="Hahn M.W."/>
            <person name="Halligan D.L."/>
            <person name="Halpern A.L."/>
            <person name="Halter G.M."/>
            <person name="Han M.V."/>
            <person name="Heger A."/>
            <person name="Hillier L."/>
            <person name="Hinrichs A.S."/>
            <person name="Holmes I."/>
            <person name="Hoskins R.A."/>
            <person name="Hubisz M.J."/>
            <person name="Hultmark D."/>
            <person name="Huntley M.A."/>
            <person name="Jaffe D.B."/>
            <person name="Jagadeeshan S."/>
            <person name="Jeck W.R."/>
            <person name="Johnson J."/>
            <person name="Jones C.D."/>
            <person name="Jordan W.C."/>
            <person name="Karpen G.H."/>
            <person name="Kataoka E."/>
            <person name="Keightley P.D."/>
            <person name="Kheradpour P."/>
            <person name="Kirkness E.F."/>
            <person name="Koerich L.B."/>
            <person name="Kristiansen K."/>
            <person name="Kudrna D."/>
            <person name="Kulathinal R.J."/>
            <person name="Kumar S."/>
            <person name="Kwok R."/>
            <person name="Lander E."/>
            <person name="Langley C.H."/>
            <person name="Lapoint R."/>
            <person name="Lazzaro B.P."/>
            <person name="Lee S.J."/>
            <person name="Levesque L."/>
            <person name="Li R."/>
            <person name="Lin C.F."/>
            <person name="Lin M.F."/>
            <person name="Lindblad-Toh K."/>
            <person name="Llopart A."/>
            <person name="Long M."/>
            <person name="Low L."/>
            <person name="Lozovsky E."/>
            <person name="Lu J."/>
            <person name="Luo M."/>
            <person name="Machado C.A."/>
            <person name="Makalowski W."/>
            <person name="Marzo M."/>
            <person name="Matsuda M."/>
            <person name="Matzkin L."/>
            <person name="McAllister B."/>
            <person name="McBride C.S."/>
            <person name="McKernan B."/>
            <person name="McKernan K."/>
            <person name="Mendez-Lago M."/>
            <person name="Minx P."/>
            <person name="Mollenhauer M.U."/>
            <person name="Montooth K."/>
            <person name="Mount S.M."/>
            <person name="Mu X."/>
            <person name="Myers E."/>
            <person name="Negre B."/>
            <person name="Newfeld S."/>
            <person name="Nielsen R."/>
            <person name="Noor M.A."/>
            <person name="O'Grady P."/>
            <person name="Pachter L."/>
            <person name="Papaceit M."/>
            <person name="Parisi M.J."/>
            <person name="Parisi M."/>
            <person name="Parts L."/>
            <person name="Pedersen J.S."/>
            <person name="Pesole G."/>
            <person name="Phillippy A.M."/>
            <person name="Ponting C.P."/>
            <person name="Pop M."/>
            <person name="Porcelli D."/>
            <person name="Powell J.R."/>
            <person name="Prohaska S."/>
            <person name="Pruitt K."/>
            <person name="Puig M."/>
            <person name="Quesneville H."/>
            <person name="Ram K.R."/>
            <person name="Rand D."/>
            <person name="Rasmussen M.D."/>
            <person name="Reed L.K."/>
            <person name="Reenan R."/>
            <person name="Reily A."/>
            <person name="Remington K.A."/>
            <person name="Rieger T.T."/>
            <person name="Ritchie M.G."/>
            <person name="Robin C."/>
            <person name="Rogers Y.H."/>
            <person name="Rohde C."/>
            <person name="Rozas J."/>
            <person name="Rubenfield M.J."/>
            <person name="Ruiz A."/>
            <person name="Russo S."/>
            <person name="Salzberg S.L."/>
            <person name="Sanchez-Gracia A."/>
            <person name="Saranga D.J."/>
            <person name="Sato H."/>
            <person name="Schaeffer S.W."/>
            <person name="Schatz M.C."/>
            <person name="Schlenke T."/>
            <person name="Schwartz R."/>
            <person name="Segarra C."/>
            <person name="Singh R.S."/>
            <person name="Sirot L."/>
            <person name="Sirota M."/>
            <person name="Sisneros N.B."/>
            <person name="Smith C.D."/>
            <person name="Smith T.F."/>
            <person name="Spieth J."/>
            <person name="Stage D.E."/>
            <person name="Stark A."/>
            <person name="Stephan W."/>
            <person name="Strausberg R.L."/>
            <person name="Strempel S."/>
            <person name="Sturgill D."/>
            <person name="Sutton G."/>
            <person name="Sutton G.G."/>
            <person name="Tao W."/>
            <person name="Teichmann S."/>
            <person name="Tobari Y.N."/>
            <person name="Tomimura Y."/>
            <person name="Tsolas J.M."/>
            <person name="Valente V.L."/>
            <person name="Venter E."/>
            <person name="Venter J.C."/>
            <person name="Vicario S."/>
            <person name="Vieira F.G."/>
            <person name="Vilella A.J."/>
            <person name="Villasante A."/>
            <person name="Walenz B."/>
            <person name="Wang J."/>
            <person name="Wasserman M."/>
            <person name="Watts T."/>
            <person name="Wilson D."/>
            <person name="Wilson R.K."/>
            <person name="Wing R.A."/>
            <person name="Wolfner M.F."/>
            <person name="Wong A."/>
            <person name="Wong G.K."/>
            <person name="Wu C.I."/>
            <person name="Wu G."/>
            <person name="Yamamoto D."/>
            <person name="Yang H.P."/>
            <person name="Yang S.P."/>
            <person name="Yorke J.A."/>
            <person name="Yoshida K."/>
            <person name="Zdobnov E."/>
            <person name="Zhang P."/>
            <person name="Zhang Y."/>
            <person name="Zimin A.V."/>
            <person name="Baldwin J."/>
            <person name="Abdouelleil A."/>
            <person name="Abdulkadir J."/>
            <person name="Abebe A."/>
            <person name="Abera B."/>
            <person name="Abreu J."/>
            <person name="Acer S.C."/>
            <person name="Aftuck L."/>
            <person name="Alexander A."/>
            <person name="An P."/>
            <person name="Anderson E."/>
            <person name="Anderson S."/>
            <person name="Arachi H."/>
            <person name="Azer M."/>
            <person name="Bachantsang P."/>
            <person name="Barry A."/>
            <person name="Bayul T."/>
            <person name="Berlin A."/>
            <person name="Bessette D."/>
            <person name="Bloom T."/>
            <person name="Blye J."/>
            <person name="Boguslavskiy L."/>
            <person name="Bonnet C."/>
            <person name="Boukhgalter B."/>
            <person name="Bourzgui I."/>
            <person name="Brown A."/>
            <person name="Cahill P."/>
            <person name="Channer S."/>
            <person name="Cheshatsang Y."/>
            <person name="Chuda L."/>
            <person name="Citroen M."/>
            <person name="Collymore A."/>
            <person name="Cooke P."/>
            <person name="Costello M."/>
            <person name="D'Aco K."/>
            <person name="Daza R."/>
            <person name="De Haan G."/>
            <person name="DeGray S."/>
            <person name="DeMaso C."/>
            <person name="Dhargay N."/>
            <person name="Dooley K."/>
            <person name="Dooley E."/>
            <person name="Doricent M."/>
            <person name="Dorje P."/>
            <person name="Dorjee K."/>
            <person name="Dupes A."/>
            <person name="Elong R."/>
            <person name="Falk J."/>
            <person name="Farina A."/>
            <person name="Faro S."/>
            <person name="Ferguson D."/>
            <person name="Fisher S."/>
            <person name="Foley C.D."/>
            <person name="Franke A."/>
            <person name="Friedrich D."/>
            <person name="Gadbois L."/>
            <person name="Gearin G."/>
            <person name="Gearin C.R."/>
            <person name="Giannoukos G."/>
            <person name="Goode T."/>
            <person name="Graham J."/>
            <person name="Grandbois E."/>
            <person name="Grewal S."/>
            <person name="Gyaltsen K."/>
            <person name="Hafez N."/>
            <person name="Hagos B."/>
            <person name="Hall J."/>
            <person name="Henson C."/>
            <person name="Hollinger A."/>
            <person name="Honan T."/>
            <person name="Huard M.D."/>
            <person name="Hughes L."/>
            <person name="Hurhula B."/>
            <person name="Husby M.E."/>
            <person name="Kamat A."/>
            <person name="Kanga B."/>
            <person name="Kashin S."/>
            <person name="Khazanovich D."/>
            <person name="Kisner P."/>
            <person name="Lance K."/>
            <person name="Lara M."/>
            <person name="Lee W."/>
            <person name="Lennon N."/>
            <person name="Letendre F."/>
            <person name="LeVine R."/>
            <person name="Lipovsky A."/>
            <person name="Liu X."/>
            <person name="Liu J."/>
            <person name="Liu S."/>
            <person name="Lokyitsang T."/>
            <person name="Lokyitsang Y."/>
            <person name="Lubonja R."/>
            <person name="Lui A."/>
            <person name="MacDonald P."/>
            <person name="Magnisalis V."/>
            <person name="Maru K."/>
            <person name="Matthews C."/>
            <person name="McCusker W."/>
            <person name="McDonough S."/>
            <person name="Mehta T."/>
            <person name="Meldrim J."/>
            <person name="Meneus L."/>
            <person name="Mihai O."/>
            <person name="Mihalev A."/>
            <person name="Mihova T."/>
            <person name="Mittelman R."/>
            <person name="Mlenga V."/>
            <person name="Montmayeur A."/>
            <person name="Mulrain L."/>
            <person name="Navidi A."/>
            <person name="Naylor J."/>
            <person name="Negash T."/>
            <person name="Nguyen T."/>
            <person name="Nguyen N."/>
            <person name="Nicol R."/>
            <person name="Norbu C."/>
            <person name="Norbu N."/>
            <person name="Novod N."/>
            <person name="O'Neill B."/>
            <person name="Osman S."/>
            <person name="Markiewicz E."/>
            <person name="Oyono O.L."/>
            <person name="Patti C."/>
            <person name="Phunkhang P."/>
            <person name="Pierre F."/>
            <person name="Priest M."/>
            <person name="Raghuraman S."/>
            <person name="Rege F."/>
            <person name="Reyes R."/>
            <person name="Rise C."/>
            <person name="Rogov P."/>
            <person name="Ross K."/>
            <person name="Ryan E."/>
            <person name="Settipalli S."/>
            <person name="Shea T."/>
            <person name="Sherpa N."/>
            <person name="Shi L."/>
            <person name="Shih D."/>
            <person name="Sparrow T."/>
            <person name="Spaulding J."/>
            <person name="Stalker J."/>
            <person name="Stange-Thomann N."/>
            <person name="Stavropoulos S."/>
            <person name="Stone C."/>
            <person name="Strader C."/>
            <person name="Tesfaye S."/>
            <person name="Thomson T."/>
            <person name="Thoulutsang Y."/>
            <person name="Thoulutsang D."/>
            <person name="Topham K."/>
            <person name="Topping I."/>
            <person name="Tsamla T."/>
            <person name="Vassiliev H."/>
            <person name="Vo A."/>
            <person name="Wangchuk T."/>
            <person name="Wangdi T."/>
            <person name="Weiand M."/>
            <person name="Wilkinson J."/>
            <person name="Wilson A."/>
            <person name="Yadav S."/>
            <person name="Young G."/>
            <person name="Yu Q."/>
            <person name="Zembek L."/>
            <person name="Zhong D."/>
            <person name="Zimmer A."/>
            <person name="Zwirko Z."/>
            <person name="Jaffe D.B."/>
            <person name="Alvarez P."/>
            <person name="Brockman W."/>
            <person name="Butler J."/>
            <person name="Chin C."/>
            <person name="Gnerre S."/>
            <person name="Grabherr M."/>
            <person name="Kleber M."/>
            <person name="Mauceli E."/>
            <person name="MacCallum I."/>
        </authorList>
    </citation>
    <scope>NUCLEOTIDE SEQUENCE [LARGE SCALE GENOMIC DNA]</scope>
    <source>
        <strain evidence="3">Tucson 15287-2541.00</strain>
    </source>
</reference>
<comment type="subcellular location">
    <subcellularLocation>
        <location evidence="1">Nucleus</location>
    </subcellularLocation>
</comment>
<dbReference type="HOGENOM" id="CLU_1637169_0_0_1"/>
<proteinExistence type="predicted"/>
<name>B4K0J0_DROGR</name>
<dbReference type="GO" id="GO:0000785">
    <property type="term" value="C:chromatin"/>
    <property type="evidence" value="ECO:0007669"/>
    <property type="project" value="TreeGrafter"/>
</dbReference>
<dbReference type="Proteomes" id="UP000001070">
    <property type="component" value="Unassembled WGS sequence"/>
</dbReference>
<sequence length="162" mass="18812">MRPENTWYRSDAEIASAFADELEDRFTPFALASFCQQWASLLPQAKRSNACNSISEDRHTQSHDVNIIEDECWRVAKELDKIVRAMLNKGSLEKSTNQLRAAYFGQDRFWRRYRKLPKADGIIFEALESAQNDICGYQETLESMEDENHAKLNNEQMDVPDE</sequence>
<dbReference type="InParanoid" id="B4K0J0"/>
<dbReference type="PANTHER" id="PTHR45915:SF2">
    <property type="entry name" value="TOUTATIS, ISOFORM E"/>
    <property type="match status" value="1"/>
</dbReference>
<dbReference type="eggNOG" id="KOG1245">
    <property type="taxonomic scope" value="Eukaryota"/>
</dbReference>
<evidence type="ECO:0000313" key="3">
    <source>
        <dbReference type="Proteomes" id="UP000001070"/>
    </source>
</evidence>
<evidence type="ECO:0000313" key="2">
    <source>
        <dbReference type="EMBL" id="EDV92487.1"/>
    </source>
</evidence>
<dbReference type="STRING" id="7222.B4K0J0"/>
<dbReference type="PhylomeDB" id="B4K0J0"/>
<accession>B4K0J0</accession>
<dbReference type="OrthoDB" id="784962at2759"/>
<evidence type="ECO:0000256" key="1">
    <source>
        <dbReference type="ARBA" id="ARBA00004123"/>
    </source>
</evidence>